<evidence type="ECO:0000313" key="1">
    <source>
        <dbReference type="EMBL" id="WWX23694.1"/>
    </source>
</evidence>
<proteinExistence type="predicted"/>
<name>A0ABZ2IYB2_9BACT</name>
<protein>
    <submittedName>
        <fullName evidence="1">Uncharacterized protein</fullName>
    </submittedName>
</protein>
<evidence type="ECO:0000313" key="2">
    <source>
        <dbReference type="Proteomes" id="UP001385389"/>
    </source>
</evidence>
<dbReference type="RefSeq" id="WP_338669391.1">
    <property type="nucleotide sequence ID" value="NZ_CP146609.1"/>
</dbReference>
<organism evidence="1 2">
    <name type="scientific">Pseudodesulfovibrio methanolicus</name>
    <dbReference type="NCBI Taxonomy" id="3126690"/>
    <lineage>
        <taxon>Bacteria</taxon>
        <taxon>Pseudomonadati</taxon>
        <taxon>Thermodesulfobacteriota</taxon>
        <taxon>Desulfovibrionia</taxon>
        <taxon>Desulfovibrionales</taxon>
        <taxon>Desulfovibrionaceae</taxon>
    </lineage>
</organism>
<keyword evidence="2" id="KW-1185">Reference proteome</keyword>
<accession>A0ABZ2IYB2</accession>
<dbReference type="Proteomes" id="UP001385389">
    <property type="component" value="Chromosome"/>
</dbReference>
<sequence length="99" mass="11478">MGFFKKLFSNGDSAQTIGNLAQQIRLEPNGDVFVYNEVGYRLKPLLACHDKGNRELQIYDNKIYLLKHDRRVMVYTLEGKHLNSYFANNNPNASWVKNL</sequence>
<reference evidence="1 2" key="1">
    <citation type="submission" date="2024-03" db="EMBL/GenBank/DDBJ databases">
        <title>Phenotype and Genome Characterization of a Sulfate-Reducing Bacterium Pseudodesulfovibrio sp. strain 5S69, isolated from Petroleum Reservoir in Tatarstan (Russia).</title>
        <authorList>
            <person name="Bidzhieva S.K."/>
            <person name="Kadnikov V."/>
            <person name="Tourova T.P."/>
            <person name="Samigullina S.R."/>
            <person name="Sokolova D.S."/>
            <person name="Poltaraus A.B."/>
            <person name="Avtukh A.N."/>
            <person name="Tereshina V.M."/>
            <person name="Mardanov A.V."/>
            <person name="Nazina T.N."/>
        </authorList>
    </citation>
    <scope>NUCLEOTIDE SEQUENCE [LARGE SCALE GENOMIC DNA]</scope>
    <source>
        <strain evidence="1 2">5S69</strain>
    </source>
</reference>
<dbReference type="EMBL" id="CP146609">
    <property type="protein sequence ID" value="WWX23694.1"/>
    <property type="molecule type" value="Genomic_DNA"/>
</dbReference>
<gene>
    <name evidence="1" type="ORF">V8V93_05695</name>
</gene>